<comment type="similarity">
    <text evidence="3 12">Belongs to the CcmD/CycX/HelD family.</text>
</comment>
<evidence type="ECO:0000256" key="7">
    <source>
        <dbReference type="ARBA" id="ARBA00022519"/>
    </source>
</evidence>
<evidence type="ECO:0000256" key="2">
    <source>
        <dbReference type="ARBA" id="ARBA00004377"/>
    </source>
</evidence>
<comment type="subcellular location">
    <subcellularLocation>
        <location evidence="2 12">Cell inner membrane</location>
        <topology evidence="2 12">Single-pass membrane protein</topology>
    </subcellularLocation>
</comment>
<evidence type="ECO:0000256" key="3">
    <source>
        <dbReference type="ARBA" id="ARBA00008741"/>
    </source>
</evidence>
<accession>A0ABX7EUN5</accession>
<evidence type="ECO:0000256" key="12">
    <source>
        <dbReference type="RuleBase" id="RU363101"/>
    </source>
</evidence>
<evidence type="ECO:0000256" key="8">
    <source>
        <dbReference type="ARBA" id="ARBA00022692"/>
    </source>
</evidence>
<name>A0ABX7EUN5_9HYPH</name>
<gene>
    <name evidence="13" type="primary">ccmD</name>
    <name evidence="13" type="ORF">D4A92_05770</name>
</gene>
<feature type="transmembrane region" description="Helical" evidence="12">
    <location>
        <begin position="6"/>
        <end position="27"/>
    </location>
</feature>
<keyword evidence="7 12" id="KW-0997">Cell inner membrane</keyword>
<keyword evidence="10 12" id="KW-1133">Transmembrane helix</keyword>
<evidence type="ECO:0000256" key="10">
    <source>
        <dbReference type="ARBA" id="ARBA00022989"/>
    </source>
</evidence>
<keyword evidence="8 12" id="KW-0812">Transmembrane</keyword>
<organism evidence="13 14">
    <name type="scientific">Rhizobium rosettiformans</name>
    <dbReference type="NCBI Taxonomy" id="1368430"/>
    <lineage>
        <taxon>Bacteria</taxon>
        <taxon>Pseudomonadati</taxon>
        <taxon>Pseudomonadota</taxon>
        <taxon>Alphaproteobacteria</taxon>
        <taxon>Hyphomicrobiales</taxon>
        <taxon>Rhizobiaceae</taxon>
        <taxon>Rhizobium/Agrobacterium group</taxon>
        <taxon>Rhizobium</taxon>
    </lineage>
</organism>
<comment type="function">
    <text evidence="1 12">Required for the export of heme to the periplasm for the biogenesis of c-type cytochromes.</text>
</comment>
<dbReference type="InterPro" id="IPR007078">
    <property type="entry name" value="Haem_export_protD_CcmD"/>
</dbReference>
<sequence>MTHAFYVIGSYVLTAAICLSLGVWIYLDGRARRAELKALEGQGIRRRSAPAGQDTSA</sequence>
<keyword evidence="5 12" id="KW-0813">Transport</keyword>
<evidence type="ECO:0000256" key="11">
    <source>
        <dbReference type="ARBA" id="ARBA00023136"/>
    </source>
</evidence>
<evidence type="ECO:0000313" key="14">
    <source>
        <dbReference type="Proteomes" id="UP000596351"/>
    </source>
</evidence>
<dbReference type="RefSeq" id="WP_203018692.1">
    <property type="nucleotide sequence ID" value="NZ_CP032405.1"/>
</dbReference>
<evidence type="ECO:0000256" key="9">
    <source>
        <dbReference type="ARBA" id="ARBA00022748"/>
    </source>
</evidence>
<reference evidence="13 14" key="1">
    <citation type="submission" date="2018-09" db="EMBL/GenBank/DDBJ databases">
        <title>Rhizobium sp. MAE2-X.</title>
        <authorList>
            <person name="Lee Y."/>
            <person name="Jeon C.O."/>
        </authorList>
    </citation>
    <scope>NUCLEOTIDE SEQUENCE [LARGE SCALE GENOMIC DNA]</scope>
    <source>
        <strain evidence="13 14">MAE2-X</strain>
    </source>
</reference>
<evidence type="ECO:0000313" key="13">
    <source>
        <dbReference type="EMBL" id="QRF50988.1"/>
    </source>
</evidence>
<keyword evidence="11 12" id="KW-0472">Membrane</keyword>
<dbReference type="EMBL" id="CP032405">
    <property type="protein sequence ID" value="QRF50988.1"/>
    <property type="molecule type" value="Genomic_DNA"/>
</dbReference>
<dbReference type="Pfam" id="PF04995">
    <property type="entry name" value="CcmD"/>
    <property type="match status" value="1"/>
</dbReference>
<evidence type="ECO:0000256" key="4">
    <source>
        <dbReference type="ARBA" id="ARBA00016461"/>
    </source>
</evidence>
<keyword evidence="9 12" id="KW-0201">Cytochrome c-type biogenesis</keyword>
<evidence type="ECO:0000256" key="1">
    <source>
        <dbReference type="ARBA" id="ARBA00002442"/>
    </source>
</evidence>
<evidence type="ECO:0000256" key="6">
    <source>
        <dbReference type="ARBA" id="ARBA00022475"/>
    </source>
</evidence>
<protein>
    <recommendedName>
        <fullName evidence="4 12">Heme exporter protein D</fullName>
    </recommendedName>
</protein>
<dbReference type="Proteomes" id="UP000596351">
    <property type="component" value="Chromosome"/>
</dbReference>
<proteinExistence type="inferred from homology"/>
<evidence type="ECO:0000256" key="5">
    <source>
        <dbReference type="ARBA" id="ARBA00022448"/>
    </source>
</evidence>
<keyword evidence="6 12" id="KW-1003">Cell membrane</keyword>
<keyword evidence="14" id="KW-1185">Reference proteome</keyword>
<dbReference type="NCBIfam" id="TIGR03141">
    <property type="entry name" value="cytochro_ccmD"/>
    <property type="match status" value="1"/>
</dbReference>